<dbReference type="Gene3D" id="3.90.70.80">
    <property type="match status" value="1"/>
</dbReference>
<dbReference type="PANTHER" id="PTHR12419">
    <property type="entry name" value="OTU DOMAIN CONTAINING PROTEIN"/>
    <property type="match status" value="1"/>
</dbReference>
<evidence type="ECO:0000259" key="7">
    <source>
        <dbReference type="PROSITE" id="PS50802"/>
    </source>
</evidence>
<dbReference type="Gene3D" id="2.30.30.140">
    <property type="match status" value="1"/>
</dbReference>
<sequence length="457" mass="51524">MGLDPVARDEDADGAMMTMMQNEEGSDVWRKRLRVHDSVDARNPFGTWCSAQVIEATPQSVVIRYHVMNPTWDERLPRDSTRLATTSTHAKNNDLPIAVGTPVHIFDTTTWREAHVTCTRIDHLRVLPADSPTDMWVPFTPQFVAPSEKQHARRILLSNSCFDQYVHALHRMNLRLHAVEGDGNCLFRAVSHQLYGDDQHHGIVRRFCMDYMELQRHFFEPFIVGDASAFDRYVRHKRLDAVWGDDPELQALCELYDRPAQVFAYDAAAGAKQLRVFHDTVTRPPICLSFYGGGHYDSVVGPSHASNFVRDVPGAFEARKVAMIQQKQWSSEEATVLELSRKEFGKSALSLDAALCASVECYEAEVARSVDVAEVLTVQAESELHHLQNEMLRSAAQQSEDDLLQAALDASMDPYQHEFEAALALSADGLHQGMYMEGALDEEDEAMQQAIQMSMMQ</sequence>
<evidence type="ECO:0000256" key="3">
    <source>
        <dbReference type="ARBA" id="ARBA00012759"/>
    </source>
</evidence>
<keyword evidence="5" id="KW-0833">Ubl conjugation pathway</keyword>
<dbReference type="PANTHER" id="PTHR12419:SF4">
    <property type="entry name" value="OTU DOMAIN-CONTAINING PROTEIN 5"/>
    <property type="match status" value="1"/>
</dbReference>
<dbReference type="OrthoDB" id="415023at2759"/>
<feature type="domain" description="OTU" evidence="7">
    <location>
        <begin position="174"/>
        <end position="302"/>
    </location>
</feature>
<dbReference type="InterPro" id="IPR016197">
    <property type="entry name" value="Chromo-like_dom_sf"/>
</dbReference>
<dbReference type="InterPro" id="IPR003903">
    <property type="entry name" value="UIM_dom"/>
</dbReference>
<dbReference type="RefSeq" id="XP_009845567.1">
    <property type="nucleotide sequence ID" value="XM_009847265.1"/>
</dbReference>
<dbReference type="STRING" id="112090.W4FBS9"/>
<dbReference type="PROSITE" id="PS50330">
    <property type="entry name" value="UIM"/>
    <property type="match status" value="1"/>
</dbReference>
<dbReference type="VEuPathDB" id="FungiDB:H257_18243"/>
<dbReference type="EMBL" id="KI913261">
    <property type="protein sequence ID" value="ETV64942.1"/>
    <property type="molecule type" value="Genomic_DNA"/>
</dbReference>
<evidence type="ECO:0000256" key="1">
    <source>
        <dbReference type="ARBA" id="ARBA00000707"/>
    </source>
</evidence>
<protein>
    <recommendedName>
        <fullName evidence="3">ubiquitinyl hydrolase 1</fullName>
        <ecNumber evidence="3">3.4.19.12</ecNumber>
    </recommendedName>
</protein>
<accession>W4FBS9</accession>
<dbReference type="AlphaFoldDB" id="W4FBS9"/>
<evidence type="ECO:0000256" key="4">
    <source>
        <dbReference type="ARBA" id="ARBA00022670"/>
    </source>
</evidence>
<dbReference type="EC" id="3.4.19.12" evidence="3"/>
<dbReference type="InterPro" id="IPR050704">
    <property type="entry name" value="Peptidase_C85-like"/>
</dbReference>
<keyword evidence="4" id="KW-0645">Protease</keyword>
<dbReference type="InterPro" id="IPR038765">
    <property type="entry name" value="Papain-like_cys_pep_sf"/>
</dbReference>
<dbReference type="GO" id="GO:0004843">
    <property type="term" value="F:cysteine-type deubiquitinase activity"/>
    <property type="evidence" value="ECO:0007669"/>
    <property type="project" value="UniProtKB-EC"/>
</dbReference>
<keyword evidence="6" id="KW-0378">Hydrolase</keyword>
<evidence type="ECO:0000313" key="8">
    <source>
        <dbReference type="EMBL" id="ETV64942.1"/>
    </source>
</evidence>
<evidence type="ECO:0000256" key="5">
    <source>
        <dbReference type="ARBA" id="ARBA00022786"/>
    </source>
</evidence>
<dbReference type="GO" id="GO:0006508">
    <property type="term" value="P:proteolysis"/>
    <property type="evidence" value="ECO:0007669"/>
    <property type="project" value="UniProtKB-KW"/>
</dbReference>
<proteinExistence type="inferred from homology"/>
<organism evidence="8">
    <name type="scientific">Aphanomyces astaci</name>
    <name type="common">Crayfish plague agent</name>
    <dbReference type="NCBI Taxonomy" id="112090"/>
    <lineage>
        <taxon>Eukaryota</taxon>
        <taxon>Sar</taxon>
        <taxon>Stramenopiles</taxon>
        <taxon>Oomycota</taxon>
        <taxon>Saprolegniomycetes</taxon>
        <taxon>Saprolegniales</taxon>
        <taxon>Verrucalvaceae</taxon>
        <taxon>Aphanomyces</taxon>
    </lineage>
</organism>
<dbReference type="GeneID" id="20820239"/>
<dbReference type="SUPFAM" id="SSF54001">
    <property type="entry name" value="Cysteine proteinases"/>
    <property type="match status" value="1"/>
</dbReference>
<reference evidence="8" key="1">
    <citation type="submission" date="2013-12" db="EMBL/GenBank/DDBJ databases">
        <title>The Genome Sequence of Aphanomyces astaci APO3.</title>
        <authorList>
            <consortium name="The Broad Institute Genomics Platform"/>
            <person name="Russ C."/>
            <person name="Tyler B."/>
            <person name="van West P."/>
            <person name="Dieguez-Uribeondo J."/>
            <person name="Young S.K."/>
            <person name="Zeng Q."/>
            <person name="Gargeya S."/>
            <person name="Fitzgerald M."/>
            <person name="Abouelleil A."/>
            <person name="Alvarado L."/>
            <person name="Chapman S.B."/>
            <person name="Gainer-Dewar J."/>
            <person name="Goldberg J."/>
            <person name="Griggs A."/>
            <person name="Gujja S."/>
            <person name="Hansen M."/>
            <person name="Howarth C."/>
            <person name="Imamovic A."/>
            <person name="Ireland A."/>
            <person name="Larimer J."/>
            <person name="McCowan C."/>
            <person name="Murphy C."/>
            <person name="Pearson M."/>
            <person name="Poon T.W."/>
            <person name="Priest M."/>
            <person name="Roberts A."/>
            <person name="Saif S."/>
            <person name="Shea T."/>
            <person name="Sykes S."/>
            <person name="Wortman J."/>
            <person name="Nusbaum C."/>
            <person name="Birren B."/>
        </authorList>
    </citation>
    <scope>NUCLEOTIDE SEQUENCE [LARGE SCALE GENOMIC DNA]</scope>
    <source>
        <strain evidence="8">APO3</strain>
    </source>
</reference>
<dbReference type="Pfam" id="PF02338">
    <property type="entry name" value="OTU"/>
    <property type="match status" value="1"/>
</dbReference>
<dbReference type="SUPFAM" id="SSF54160">
    <property type="entry name" value="Chromo domain-like"/>
    <property type="match status" value="1"/>
</dbReference>
<evidence type="ECO:0000256" key="6">
    <source>
        <dbReference type="ARBA" id="ARBA00022801"/>
    </source>
</evidence>
<dbReference type="GO" id="GO:0016579">
    <property type="term" value="P:protein deubiquitination"/>
    <property type="evidence" value="ECO:0007669"/>
    <property type="project" value="TreeGrafter"/>
</dbReference>
<dbReference type="CDD" id="cd22752">
    <property type="entry name" value="OTU_OTUD5-like"/>
    <property type="match status" value="1"/>
</dbReference>
<comment type="catalytic activity">
    <reaction evidence="1">
        <text>Thiol-dependent hydrolysis of ester, thioester, amide, peptide and isopeptide bonds formed by the C-terminal Gly of ubiquitin (a 76-residue protein attached to proteins as an intracellular targeting signal).</text>
        <dbReference type="EC" id="3.4.19.12"/>
    </reaction>
</comment>
<gene>
    <name evidence="8" type="ORF">H257_18243</name>
</gene>
<dbReference type="InterPro" id="IPR003323">
    <property type="entry name" value="OTU_dom"/>
</dbReference>
<dbReference type="GO" id="GO:0061578">
    <property type="term" value="F:K63-linked deubiquitinase activity"/>
    <property type="evidence" value="ECO:0007669"/>
    <property type="project" value="TreeGrafter"/>
</dbReference>
<name>W4FBS9_APHAT</name>
<dbReference type="PROSITE" id="PS50802">
    <property type="entry name" value="OTU"/>
    <property type="match status" value="1"/>
</dbReference>
<comment type="similarity">
    <text evidence="2">Belongs to the peptidase C85 family.</text>
</comment>
<evidence type="ECO:0000256" key="2">
    <source>
        <dbReference type="ARBA" id="ARBA00010407"/>
    </source>
</evidence>